<dbReference type="KEGG" id="fmr:Fuma_06657"/>
<dbReference type="STRING" id="1891926.Fuma_06657"/>
<dbReference type="Proteomes" id="UP000187735">
    <property type="component" value="Chromosome"/>
</dbReference>
<proteinExistence type="inferred from homology"/>
<evidence type="ECO:0000256" key="5">
    <source>
        <dbReference type="ARBA" id="ARBA00047422"/>
    </source>
</evidence>
<accession>A0A1P8WSG4</accession>
<keyword evidence="4" id="KW-0680">Restriction system</keyword>
<keyword evidence="10" id="KW-1185">Reference proteome</keyword>
<evidence type="ECO:0000313" key="9">
    <source>
        <dbReference type="EMBL" id="APZ96981.1"/>
    </source>
</evidence>
<feature type="active site" evidence="6">
    <location>
        <position position="142"/>
    </location>
</feature>
<comment type="similarity">
    <text evidence="6 7">Belongs to the class I-like SAM-binding methyltransferase superfamily. C5-methyltransferase family.</text>
</comment>
<dbReference type="PROSITE" id="PS00094">
    <property type="entry name" value="C5_MTASE_1"/>
    <property type="match status" value="1"/>
</dbReference>
<name>A0A1P8WSG4_9PLAN</name>
<dbReference type="EMBL" id="CP017641">
    <property type="protein sequence ID" value="APZ96981.1"/>
    <property type="molecule type" value="Genomic_DNA"/>
</dbReference>
<dbReference type="Gene3D" id="3.40.50.150">
    <property type="entry name" value="Vaccinia Virus protein VP39"/>
    <property type="match status" value="1"/>
</dbReference>
<dbReference type="GO" id="GO:0009307">
    <property type="term" value="P:DNA restriction-modification system"/>
    <property type="evidence" value="ECO:0007669"/>
    <property type="project" value="UniProtKB-KW"/>
</dbReference>
<dbReference type="NCBIfam" id="TIGR00675">
    <property type="entry name" value="dcm"/>
    <property type="match status" value="1"/>
</dbReference>
<dbReference type="InterPro" id="IPR029063">
    <property type="entry name" value="SAM-dependent_MTases_sf"/>
</dbReference>
<dbReference type="REBASE" id="189197">
    <property type="entry name" value="M.FmaNH11ORF6657P"/>
</dbReference>
<reference evidence="9 10" key="1">
    <citation type="journal article" date="2016" name="Front. Microbiol.">
        <title>Fuerstia marisgermanicae gen. nov., sp. nov., an Unusual Member of the Phylum Planctomycetes from the German Wadden Sea.</title>
        <authorList>
            <person name="Kohn T."/>
            <person name="Heuer A."/>
            <person name="Jogler M."/>
            <person name="Vollmers J."/>
            <person name="Boedeker C."/>
            <person name="Bunk B."/>
            <person name="Rast P."/>
            <person name="Borchert D."/>
            <person name="Glockner I."/>
            <person name="Freese H.M."/>
            <person name="Klenk H.P."/>
            <person name="Overmann J."/>
            <person name="Kaster A.K."/>
            <person name="Rohde M."/>
            <person name="Wiegand S."/>
            <person name="Jogler C."/>
        </authorList>
    </citation>
    <scope>NUCLEOTIDE SEQUENCE [LARGE SCALE GENOMIC DNA]</scope>
    <source>
        <strain evidence="9 10">NH11</strain>
    </source>
</reference>
<dbReference type="RefSeq" id="WP_077027937.1">
    <property type="nucleotide sequence ID" value="NZ_CP017641.1"/>
</dbReference>
<keyword evidence="1 6" id="KW-0489">Methyltransferase</keyword>
<sequence>MTAQIIVRNVPPQIKDWLAEGRNDGVSQNERILSALETAYRQRRQVRQPSLFPDADWMPSDQGDIEQDPPLFKFVDLFAGIGGMRLGLTAVGGECVFTCELDRYCRKTYSAWFGDNDIAEDITKLKIRDIPQHDVLAAGFPCQPFSLAGVSKKNSLGRNHGFLDKTQGTLFFHLANIIDAKKPPIILLENVKNLRSHDKGKTWKTIYDRLDELGYEVFDKVIDAADYVPQHRERIFIVGFRRSVFTSNVKFQFPAPPSGPRPRLGSILEDSVDDKYTLTDNLWKYLVDYAEKHRQRGNGFGYGIGDRDGVSRTLSARYYKDGSEILIAQDGKNPRRLTPRECRALMGFPDHLDIQVSDMQAYKQFGNALVPKIVEHVGSEIVKVMKWQLLRKSKSGCLLKK</sequence>
<keyword evidence="2 6" id="KW-0808">Transferase</keyword>
<evidence type="ECO:0000256" key="7">
    <source>
        <dbReference type="RuleBase" id="RU000416"/>
    </source>
</evidence>
<dbReference type="EC" id="2.1.1.37" evidence="8"/>
<dbReference type="GO" id="GO:0032259">
    <property type="term" value="P:methylation"/>
    <property type="evidence" value="ECO:0007669"/>
    <property type="project" value="UniProtKB-KW"/>
</dbReference>
<dbReference type="InterPro" id="IPR001525">
    <property type="entry name" value="C5_MeTfrase"/>
</dbReference>
<dbReference type="InterPro" id="IPR018117">
    <property type="entry name" value="C5_DNA_meth_AS"/>
</dbReference>
<evidence type="ECO:0000313" key="10">
    <source>
        <dbReference type="Proteomes" id="UP000187735"/>
    </source>
</evidence>
<evidence type="ECO:0000256" key="4">
    <source>
        <dbReference type="ARBA" id="ARBA00022747"/>
    </source>
</evidence>
<gene>
    <name evidence="9" type="primary">dcm</name>
    <name evidence="9" type="ORF">Fuma_06657</name>
</gene>
<dbReference type="InterPro" id="IPR050750">
    <property type="entry name" value="C5-MTase"/>
</dbReference>
<dbReference type="GO" id="GO:0003886">
    <property type="term" value="F:DNA (cytosine-5-)-methyltransferase activity"/>
    <property type="evidence" value="ECO:0007669"/>
    <property type="project" value="UniProtKB-EC"/>
</dbReference>
<dbReference type="Gene3D" id="3.90.120.30">
    <property type="match status" value="1"/>
</dbReference>
<evidence type="ECO:0000256" key="6">
    <source>
        <dbReference type="PROSITE-ProRule" id="PRU01016"/>
    </source>
</evidence>
<dbReference type="CDD" id="cd00315">
    <property type="entry name" value="Cyt_C5_DNA_methylase"/>
    <property type="match status" value="1"/>
</dbReference>
<organism evidence="9 10">
    <name type="scientific">Fuerstiella marisgermanici</name>
    <dbReference type="NCBI Taxonomy" id="1891926"/>
    <lineage>
        <taxon>Bacteria</taxon>
        <taxon>Pseudomonadati</taxon>
        <taxon>Planctomycetota</taxon>
        <taxon>Planctomycetia</taxon>
        <taxon>Planctomycetales</taxon>
        <taxon>Planctomycetaceae</taxon>
        <taxon>Fuerstiella</taxon>
    </lineage>
</organism>
<dbReference type="PANTHER" id="PTHR46098">
    <property type="entry name" value="TRNA (CYTOSINE(38)-C(5))-METHYLTRANSFERASE"/>
    <property type="match status" value="1"/>
</dbReference>
<comment type="catalytic activity">
    <reaction evidence="5 8">
        <text>a 2'-deoxycytidine in DNA + S-adenosyl-L-methionine = a 5-methyl-2'-deoxycytidine in DNA + S-adenosyl-L-homocysteine + H(+)</text>
        <dbReference type="Rhea" id="RHEA:13681"/>
        <dbReference type="Rhea" id="RHEA-COMP:11369"/>
        <dbReference type="Rhea" id="RHEA-COMP:11370"/>
        <dbReference type="ChEBI" id="CHEBI:15378"/>
        <dbReference type="ChEBI" id="CHEBI:57856"/>
        <dbReference type="ChEBI" id="CHEBI:59789"/>
        <dbReference type="ChEBI" id="CHEBI:85452"/>
        <dbReference type="ChEBI" id="CHEBI:85454"/>
        <dbReference type="EC" id="2.1.1.37"/>
    </reaction>
</comment>
<dbReference type="PRINTS" id="PR00105">
    <property type="entry name" value="C5METTRFRASE"/>
</dbReference>
<evidence type="ECO:0000256" key="3">
    <source>
        <dbReference type="ARBA" id="ARBA00022691"/>
    </source>
</evidence>
<protein>
    <recommendedName>
        <fullName evidence="8">Cytosine-specific methyltransferase</fullName>
        <ecNumber evidence="8">2.1.1.37</ecNumber>
    </recommendedName>
</protein>
<evidence type="ECO:0000256" key="1">
    <source>
        <dbReference type="ARBA" id="ARBA00022603"/>
    </source>
</evidence>
<keyword evidence="3 6" id="KW-0949">S-adenosyl-L-methionine</keyword>
<dbReference type="AlphaFoldDB" id="A0A1P8WSG4"/>
<dbReference type="SUPFAM" id="SSF53335">
    <property type="entry name" value="S-adenosyl-L-methionine-dependent methyltransferases"/>
    <property type="match status" value="1"/>
</dbReference>
<dbReference type="Pfam" id="PF00145">
    <property type="entry name" value="DNA_methylase"/>
    <property type="match status" value="1"/>
</dbReference>
<evidence type="ECO:0000256" key="8">
    <source>
        <dbReference type="RuleBase" id="RU000417"/>
    </source>
</evidence>
<dbReference type="PROSITE" id="PS51679">
    <property type="entry name" value="SAM_MT_C5"/>
    <property type="match status" value="1"/>
</dbReference>
<dbReference type="PANTHER" id="PTHR46098:SF1">
    <property type="entry name" value="TRNA (CYTOSINE(38)-C(5))-METHYLTRANSFERASE"/>
    <property type="match status" value="1"/>
</dbReference>
<evidence type="ECO:0000256" key="2">
    <source>
        <dbReference type="ARBA" id="ARBA00022679"/>
    </source>
</evidence>